<evidence type="ECO:0000256" key="12">
    <source>
        <dbReference type="ARBA" id="ARBA00022927"/>
    </source>
</evidence>
<dbReference type="Gene3D" id="2.30.30.380">
    <property type="entry name" value="Zn-finger domain of Sec23/24"/>
    <property type="match status" value="1"/>
</dbReference>
<dbReference type="GO" id="GO:0090110">
    <property type="term" value="P:COPII-coated vesicle cargo loading"/>
    <property type="evidence" value="ECO:0007669"/>
    <property type="project" value="TreeGrafter"/>
</dbReference>
<evidence type="ECO:0000256" key="5">
    <source>
        <dbReference type="ARBA" id="ARBA00008334"/>
    </source>
</evidence>
<feature type="compositionally biased region" description="Low complexity" evidence="16">
    <location>
        <begin position="357"/>
        <end position="367"/>
    </location>
</feature>
<dbReference type="SUPFAM" id="SSF82919">
    <property type="entry name" value="Zn-finger domain of Sec23/24"/>
    <property type="match status" value="1"/>
</dbReference>
<dbReference type="InterPro" id="IPR036465">
    <property type="entry name" value="vWFA_dom_sf"/>
</dbReference>
<feature type="domain" description="Sec23/Sec24 beta-sandwich" evidence="21">
    <location>
        <begin position="916"/>
        <end position="1000"/>
    </location>
</feature>
<evidence type="ECO:0000256" key="9">
    <source>
        <dbReference type="ARBA" id="ARBA00022824"/>
    </source>
</evidence>
<evidence type="ECO:0000259" key="18">
    <source>
        <dbReference type="Pfam" id="PF04810"/>
    </source>
</evidence>
<gene>
    <name evidence="22" type="ORF">FSP39_019750</name>
</gene>
<evidence type="ECO:0000313" key="22">
    <source>
        <dbReference type="EMBL" id="KAK3091418.1"/>
    </source>
</evidence>
<evidence type="ECO:0000256" key="16">
    <source>
        <dbReference type="SAM" id="MobiDB-lite"/>
    </source>
</evidence>
<feature type="compositionally biased region" description="Polar residues" evidence="16">
    <location>
        <begin position="483"/>
        <end position="512"/>
    </location>
</feature>
<dbReference type="InterPro" id="IPR050550">
    <property type="entry name" value="SEC23_SEC24_subfamily"/>
</dbReference>
<dbReference type="GO" id="GO:0070971">
    <property type="term" value="C:endoplasmic reticulum exit site"/>
    <property type="evidence" value="ECO:0007669"/>
    <property type="project" value="TreeGrafter"/>
</dbReference>
<dbReference type="InterPro" id="IPR029006">
    <property type="entry name" value="ADF-H/Gelsolin-like_dom_sf"/>
</dbReference>
<evidence type="ECO:0000259" key="17">
    <source>
        <dbReference type="Pfam" id="PF00626"/>
    </source>
</evidence>
<evidence type="ECO:0000256" key="2">
    <source>
        <dbReference type="ARBA" id="ARBA00004394"/>
    </source>
</evidence>
<dbReference type="GO" id="GO:0006886">
    <property type="term" value="P:intracellular protein transport"/>
    <property type="evidence" value="ECO:0007669"/>
    <property type="project" value="InterPro"/>
</dbReference>
<dbReference type="Gene3D" id="3.40.50.410">
    <property type="entry name" value="von Willebrand factor, type A domain"/>
    <property type="match status" value="1"/>
</dbReference>
<evidence type="ECO:0000256" key="7">
    <source>
        <dbReference type="ARBA" id="ARBA00022490"/>
    </source>
</evidence>
<dbReference type="AlphaFoldDB" id="A0AA88XTK8"/>
<evidence type="ECO:0000256" key="3">
    <source>
        <dbReference type="ARBA" id="ARBA00004397"/>
    </source>
</evidence>
<evidence type="ECO:0000256" key="13">
    <source>
        <dbReference type="ARBA" id="ARBA00023034"/>
    </source>
</evidence>
<dbReference type="Proteomes" id="UP001186944">
    <property type="component" value="Unassembled WGS sequence"/>
</dbReference>
<dbReference type="Gene3D" id="2.60.40.1670">
    <property type="entry name" value="beta-sandwich domain of Sec23/24"/>
    <property type="match status" value="1"/>
</dbReference>
<sequence length="1266" mass="136484">MADQKNMFRPPVPPVSGTVRPPGVPNQPGMPLYSPNKMEPPGMGTPAPNINPMGGPPPPSGMPQRPNFSLNGHGTPPSGMNMPPYPGQPPYGNVPSKGQNPIQNSAFMNGPSSQPPMPYGGNSQMPPGQMNSSNPPMGGPPKNDVKSFPFPSSTQNQGQGPGMRMQGPPGVVPGVGPPVKGMGPPTATNLGPPPMNRGAPPQAGVQSTGQSSLGVPGQTSDSGGLPAPFHGQGQYSHQIGMALTPGITPNNSEPSSRKSTPDPSTEENQSFDALEGGDFSQTQNKASVAPPFPGNVTSFPSPGMPPQSRPQYGGMSGPQISRPPMSTAPGPGPQNQYPGAQNSFPGAQNRYPAPPRGFMGPPTSSSFGPPPTSTARFPPTGVPYSSAPPTSFGNRPAMPGPPTQYGSAPPTSTIQPPPMGPPGTMGMSQMYGQTPGQPPIPGPPSGPSPPQTQDMSAGRMGGGSGPANPQWASSQGYPHVSASAPSTGPGSFPMSQPNTGQMGSNVGGLNSSFGSMSLQDRVVNLLQDKHLIPPEGLETPKPRLHNEYKKVNCNPEVFRCTLTAIPQTSSLLSKARLPLGILIHPFKDLSQLPVIQSSVIVRCRSCRTYINPFVFFVDSRRWKCNLCYRVNELPEEFSYDPVSKTYGEPQRRPEIKSSTIEFIAPSDYMLRPPQPAVYLYLLDVSFNAIETGYLRVFCDTMLEELEKIPGDSRTQIGFIAYDRALHFFNLAEGLSQPQMLIVSDIEDIFLPCPDDLLVNLQESKELIIDLLNQLPTMFEGNLETGSALGAALQAAYKLASPQGGRVTVMQTVLPTVGPGALQLREDASQRATKNVSNLGPATDFYKKLALECSAQQVAVDVFMLNGQYADIASVSCISKYSGGSVQYYPSFHAVKNPGLSDKYEADLRRYLTRKIGFEAVMRIRCTKGLSIHTFHGNFFVRSTDLLSLPNINPDAGFGMQMSIEDSLVDTNTVCFQAALLYTSSKGERRIRVHTLCLPVTNQISEIYAGADQQAIASLLAKMGVDRSISSSMSDAREAIINAAVDAVAAYSSTIPSSQRMGLLPLTYPLRMLPNFCLALIKYKAFCTGVNTTLDDRVFAMQECKSLPIQYFIMSIYPHLYPVNNIESFNTEDKGDVKVPKPPVMHLSSANVDSHGAYIMDTYDNIYMFVGKAVSEKFCKDVLDQPNFMSIPENMLDLPELENSTSEAMRNFICHLMDSRPGGANFRVIREDSKFRVTFFQHMVEDRTEASMSYYEFLQHIQKQVKS</sequence>
<dbReference type="SUPFAM" id="SSF53300">
    <property type="entry name" value="vWA-like"/>
    <property type="match status" value="1"/>
</dbReference>
<feature type="compositionally biased region" description="Polar residues" evidence="16">
    <location>
        <begin position="121"/>
        <end position="135"/>
    </location>
</feature>
<evidence type="ECO:0000256" key="4">
    <source>
        <dbReference type="ARBA" id="ARBA00004514"/>
    </source>
</evidence>
<dbReference type="InterPro" id="IPR006896">
    <property type="entry name" value="Sec23/24_trunk_dom"/>
</dbReference>
<dbReference type="SUPFAM" id="SSF82754">
    <property type="entry name" value="C-terminal, gelsolin-like domain of Sec23/24"/>
    <property type="match status" value="1"/>
</dbReference>
<feature type="compositionally biased region" description="Polar residues" evidence="16">
    <location>
        <begin position="261"/>
        <end position="271"/>
    </location>
</feature>
<dbReference type="InterPro" id="IPR006900">
    <property type="entry name" value="Sec23/24_helical_dom"/>
</dbReference>
<keyword evidence="8" id="KW-0479">Metal-binding</keyword>
<dbReference type="GO" id="GO:0005829">
    <property type="term" value="C:cytosol"/>
    <property type="evidence" value="ECO:0007669"/>
    <property type="project" value="UniProtKB-SubCell"/>
</dbReference>
<dbReference type="InterPro" id="IPR036174">
    <property type="entry name" value="Znf_Sec23_Sec24_sf"/>
</dbReference>
<dbReference type="SUPFAM" id="SSF81811">
    <property type="entry name" value="Helical domain of Sec23/24"/>
    <property type="match status" value="1"/>
</dbReference>
<keyword evidence="6" id="KW-0813">Transport</keyword>
<evidence type="ECO:0000256" key="8">
    <source>
        <dbReference type="ARBA" id="ARBA00022723"/>
    </source>
</evidence>
<dbReference type="FunFam" id="3.40.50.410:FF:000019">
    <property type="entry name" value="SEC24 homolog B, COPII coat complex component"/>
    <property type="match status" value="1"/>
</dbReference>
<dbReference type="InterPro" id="IPR036180">
    <property type="entry name" value="Gelsolin-like_dom_sf"/>
</dbReference>
<dbReference type="Pfam" id="PF04811">
    <property type="entry name" value="Sec23_trunk"/>
    <property type="match status" value="1"/>
</dbReference>
<dbReference type="FunFam" id="2.30.30.380:FF:000004">
    <property type="entry name" value="SEC24 homolog B, COPII coat complex component"/>
    <property type="match status" value="1"/>
</dbReference>
<feature type="compositionally biased region" description="Low complexity" evidence="16">
    <location>
        <begin position="162"/>
        <end position="185"/>
    </location>
</feature>
<dbReference type="InterPro" id="IPR006895">
    <property type="entry name" value="Znf_Sec23_Sec24"/>
</dbReference>
<evidence type="ECO:0000313" key="23">
    <source>
        <dbReference type="Proteomes" id="UP001186944"/>
    </source>
</evidence>
<evidence type="ECO:0000256" key="14">
    <source>
        <dbReference type="ARBA" id="ARBA00023136"/>
    </source>
</evidence>
<evidence type="ECO:0000256" key="15">
    <source>
        <dbReference type="ARBA" id="ARBA00023329"/>
    </source>
</evidence>
<dbReference type="InterPro" id="IPR012990">
    <property type="entry name" value="Beta-sandwich_Sec23_24"/>
</dbReference>
<keyword evidence="13" id="KW-0333">Golgi apparatus</keyword>
<feature type="compositionally biased region" description="Low complexity" evidence="16">
    <location>
        <begin position="422"/>
        <end position="435"/>
    </location>
</feature>
<keyword evidence="10" id="KW-0862">Zinc</keyword>
<dbReference type="CDD" id="cd01479">
    <property type="entry name" value="Sec24-like"/>
    <property type="match status" value="1"/>
</dbReference>
<feature type="compositionally biased region" description="Polar residues" evidence="16">
    <location>
        <begin position="96"/>
        <end position="112"/>
    </location>
</feature>
<dbReference type="GO" id="GO:0005789">
    <property type="term" value="C:endoplasmic reticulum membrane"/>
    <property type="evidence" value="ECO:0007669"/>
    <property type="project" value="UniProtKB-SubCell"/>
</dbReference>
<dbReference type="PANTHER" id="PTHR13803:SF39">
    <property type="entry name" value="SECRETORY 24AB, ISOFORM A"/>
    <property type="match status" value="1"/>
</dbReference>
<evidence type="ECO:0000256" key="6">
    <source>
        <dbReference type="ARBA" id="ARBA00022448"/>
    </source>
</evidence>
<comment type="subcellular location">
    <subcellularLocation>
        <location evidence="4">Cytoplasm</location>
        <location evidence="4">Cytosol</location>
    </subcellularLocation>
    <subcellularLocation>
        <location evidence="1">Cytoplasmic vesicle</location>
        <location evidence="1">COPII-coated vesicle membrane</location>
        <topology evidence="1">Peripheral membrane protein</topology>
        <orientation evidence="1">Cytoplasmic side</orientation>
    </subcellularLocation>
    <subcellularLocation>
        <location evidence="3">Endoplasmic reticulum membrane</location>
        <topology evidence="3">Peripheral membrane protein</topology>
        <orientation evidence="3">Cytoplasmic side</orientation>
    </subcellularLocation>
    <subcellularLocation>
        <location evidence="2">Golgi apparatus membrane</location>
    </subcellularLocation>
</comment>
<feature type="region of interest" description="Disordered" evidence="16">
    <location>
        <begin position="1"/>
        <end position="512"/>
    </location>
</feature>
<evidence type="ECO:0000259" key="20">
    <source>
        <dbReference type="Pfam" id="PF04815"/>
    </source>
</evidence>
<dbReference type="Gene3D" id="3.40.20.10">
    <property type="entry name" value="Severin"/>
    <property type="match status" value="1"/>
</dbReference>
<organism evidence="22 23">
    <name type="scientific">Pinctada imbricata</name>
    <name type="common">Atlantic pearl-oyster</name>
    <name type="synonym">Pinctada martensii</name>
    <dbReference type="NCBI Taxonomy" id="66713"/>
    <lineage>
        <taxon>Eukaryota</taxon>
        <taxon>Metazoa</taxon>
        <taxon>Spiralia</taxon>
        <taxon>Lophotrochozoa</taxon>
        <taxon>Mollusca</taxon>
        <taxon>Bivalvia</taxon>
        <taxon>Autobranchia</taxon>
        <taxon>Pteriomorphia</taxon>
        <taxon>Pterioida</taxon>
        <taxon>Pterioidea</taxon>
        <taxon>Pteriidae</taxon>
        <taxon>Pinctada</taxon>
    </lineage>
</organism>
<dbReference type="InterPro" id="IPR036175">
    <property type="entry name" value="Sec23/24_helical_dom_sf"/>
</dbReference>
<evidence type="ECO:0000256" key="1">
    <source>
        <dbReference type="ARBA" id="ARBA00004299"/>
    </source>
</evidence>
<dbReference type="Gene3D" id="1.20.120.730">
    <property type="entry name" value="Sec23/Sec24 helical domain"/>
    <property type="match status" value="1"/>
</dbReference>
<keyword evidence="15" id="KW-0968">Cytoplasmic vesicle</keyword>
<dbReference type="EMBL" id="VSWD01000010">
    <property type="protein sequence ID" value="KAK3091418.1"/>
    <property type="molecule type" value="Genomic_DNA"/>
</dbReference>
<dbReference type="SUPFAM" id="SSF81995">
    <property type="entry name" value="beta-sandwich domain of Sec23/24"/>
    <property type="match status" value="1"/>
</dbReference>
<proteinExistence type="inferred from homology"/>
<dbReference type="GO" id="GO:0030127">
    <property type="term" value="C:COPII vesicle coat"/>
    <property type="evidence" value="ECO:0007669"/>
    <property type="project" value="InterPro"/>
</dbReference>
<dbReference type="InterPro" id="IPR041742">
    <property type="entry name" value="Sec24-like_trunk_dom"/>
</dbReference>
<feature type="compositionally biased region" description="Polar residues" evidence="16">
    <location>
        <begin position="204"/>
        <end position="222"/>
    </location>
</feature>
<keyword evidence="12" id="KW-0653">Protein transport</keyword>
<evidence type="ECO:0000256" key="11">
    <source>
        <dbReference type="ARBA" id="ARBA00022892"/>
    </source>
</evidence>
<reference evidence="22" key="1">
    <citation type="submission" date="2019-08" db="EMBL/GenBank/DDBJ databases">
        <title>The improved chromosome-level genome for the pearl oyster Pinctada fucata martensii using PacBio sequencing and Hi-C.</title>
        <authorList>
            <person name="Zheng Z."/>
        </authorList>
    </citation>
    <scope>NUCLEOTIDE SEQUENCE</scope>
    <source>
        <strain evidence="22">ZZ-2019</strain>
        <tissue evidence="22">Adductor muscle</tissue>
    </source>
</reference>
<dbReference type="Pfam" id="PF00626">
    <property type="entry name" value="Gelsolin"/>
    <property type="match status" value="1"/>
</dbReference>
<feature type="domain" description="Sec23/Sec24 trunk" evidence="19">
    <location>
        <begin position="673"/>
        <end position="909"/>
    </location>
</feature>
<feature type="domain" description="Gelsolin-like" evidence="17">
    <location>
        <begin position="1138"/>
        <end position="1211"/>
    </location>
</feature>
<feature type="compositionally biased region" description="Polar residues" evidence="16">
    <location>
        <begin position="333"/>
        <end position="346"/>
    </location>
</feature>
<keyword evidence="14" id="KW-0472">Membrane</keyword>
<keyword evidence="23" id="KW-1185">Reference proteome</keyword>
<comment type="caution">
    <text evidence="22">The sequence shown here is derived from an EMBL/GenBank/DDBJ whole genome shotgun (WGS) entry which is preliminary data.</text>
</comment>
<keyword evidence="9" id="KW-0256">Endoplasmic reticulum</keyword>
<dbReference type="Pfam" id="PF04815">
    <property type="entry name" value="Sec23_helical"/>
    <property type="match status" value="1"/>
</dbReference>
<keyword evidence="11" id="KW-0931">ER-Golgi transport</keyword>
<dbReference type="InterPro" id="IPR007123">
    <property type="entry name" value="Gelsolin-like_dom"/>
</dbReference>
<dbReference type="GO" id="GO:0008270">
    <property type="term" value="F:zinc ion binding"/>
    <property type="evidence" value="ECO:0007669"/>
    <property type="project" value="InterPro"/>
</dbReference>
<keyword evidence="7" id="KW-0963">Cytoplasm</keyword>
<accession>A0AA88XTK8</accession>
<feature type="domain" description="Sec23/Sec24 helical" evidence="20">
    <location>
        <begin position="1011"/>
        <end position="1111"/>
    </location>
</feature>
<dbReference type="PANTHER" id="PTHR13803">
    <property type="entry name" value="SEC24-RELATED PROTEIN"/>
    <property type="match status" value="1"/>
</dbReference>
<feature type="compositionally biased region" description="Pro residues" evidence="16">
    <location>
        <begin position="436"/>
        <end position="450"/>
    </location>
</feature>
<evidence type="ECO:0000259" key="19">
    <source>
        <dbReference type="Pfam" id="PF04811"/>
    </source>
</evidence>
<dbReference type="Pfam" id="PF08033">
    <property type="entry name" value="Sec23_BS"/>
    <property type="match status" value="1"/>
</dbReference>
<dbReference type="GO" id="GO:0000149">
    <property type="term" value="F:SNARE binding"/>
    <property type="evidence" value="ECO:0007669"/>
    <property type="project" value="TreeGrafter"/>
</dbReference>
<dbReference type="Pfam" id="PF04810">
    <property type="entry name" value="zf-Sec23_Sec24"/>
    <property type="match status" value="1"/>
</dbReference>
<comment type="similarity">
    <text evidence="5">Belongs to the SEC23/SEC24 family. SEC24 subfamily.</text>
</comment>
<feature type="domain" description="Zinc finger Sec23/Sec24-type" evidence="18">
    <location>
        <begin position="600"/>
        <end position="636"/>
    </location>
</feature>
<evidence type="ECO:0000256" key="10">
    <source>
        <dbReference type="ARBA" id="ARBA00022833"/>
    </source>
</evidence>
<dbReference type="GO" id="GO:0000139">
    <property type="term" value="C:Golgi membrane"/>
    <property type="evidence" value="ECO:0007669"/>
    <property type="project" value="UniProtKB-SubCell"/>
</dbReference>
<evidence type="ECO:0000259" key="21">
    <source>
        <dbReference type="Pfam" id="PF08033"/>
    </source>
</evidence>
<name>A0AA88XTK8_PINIB</name>
<protein>
    <submittedName>
        <fullName evidence="22">Uncharacterized protein</fullName>
    </submittedName>
</protein>